<reference evidence="1" key="1">
    <citation type="journal article" date="2014" name="Int. J. Syst. Evol. Microbiol.">
        <title>Complete genome sequence of Corynebacterium casei LMG S-19264T (=DSM 44701T), isolated from a smear-ripened cheese.</title>
        <authorList>
            <consortium name="US DOE Joint Genome Institute (JGI-PGF)"/>
            <person name="Walter F."/>
            <person name="Albersmeier A."/>
            <person name="Kalinowski J."/>
            <person name="Ruckert C."/>
        </authorList>
    </citation>
    <scope>NUCLEOTIDE SEQUENCE</scope>
    <source>
        <strain evidence="1">KCTC 32337</strain>
    </source>
</reference>
<name>A0A8H9IER0_9ALTE</name>
<dbReference type="AlphaFoldDB" id="A0A8H9IER0"/>
<proteinExistence type="predicted"/>
<organism evidence="1 2">
    <name type="scientific">Paraglaciecola chathamensis</name>
    <dbReference type="NCBI Taxonomy" id="368405"/>
    <lineage>
        <taxon>Bacteria</taxon>
        <taxon>Pseudomonadati</taxon>
        <taxon>Pseudomonadota</taxon>
        <taxon>Gammaproteobacteria</taxon>
        <taxon>Alteromonadales</taxon>
        <taxon>Alteromonadaceae</taxon>
        <taxon>Paraglaciecola</taxon>
    </lineage>
</organism>
<protein>
    <submittedName>
        <fullName evidence="1">Uncharacterized protein</fullName>
    </submittedName>
</protein>
<sequence>MYCFSHDGYKKCPITDLSTDKSKDVNGLFMQQTYRLLSLLTYSYDQNEDKCDSDQAEDLADHFSARALFVS</sequence>
<dbReference type="EMBL" id="BMZC01000013">
    <property type="protein sequence ID" value="GGZ76413.1"/>
    <property type="molecule type" value="Genomic_DNA"/>
</dbReference>
<comment type="caution">
    <text evidence="1">The sequence shown here is derived from an EMBL/GenBank/DDBJ whole genome shotgun (WGS) entry which is preliminary data.</text>
</comment>
<gene>
    <name evidence="1" type="ORF">GCM10011274_38230</name>
</gene>
<evidence type="ECO:0000313" key="2">
    <source>
        <dbReference type="Proteomes" id="UP000622604"/>
    </source>
</evidence>
<dbReference type="Proteomes" id="UP000622604">
    <property type="component" value="Unassembled WGS sequence"/>
</dbReference>
<accession>A0A8H9IER0</accession>
<reference evidence="1" key="2">
    <citation type="submission" date="2020-09" db="EMBL/GenBank/DDBJ databases">
        <authorList>
            <person name="Sun Q."/>
            <person name="Kim S."/>
        </authorList>
    </citation>
    <scope>NUCLEOTIDE SEQUENCE</scope>
    <source>
        <strain evidence="1">KCTC 32337</strain>
    </source>
</reference>
<evidence type="ECO:0000313" key="1">
    <source>
        <dbReference type="EMBL" id="GGZ76413.1"/>
    </source>
</evidence>